<evidence type="ECO:0000256" key="3">
    <source>
        <dbReference type="ARBA" id="ARBA00022475"/>
    </source>
</evidence>
<dbReference type="PANTHER" id="PTHR42703:SF1">
    <property type="entry name" value="NA(+)_H(+) ANTIPORTER SUBUNIT D1"/>
    <property type="match status" value="1"/>
</dbReference>
<evidence type="ECO:0000313" key="11">
    <source>
        <dbReference type="Proteomes" id="UP000034228"/>
    </source>
</evidence>
<sequence>MIDLSAWLWPGAGLGLATELQQVWWAFSLTLWLIAAAFSLSFLAGTAHRGRYWLFFGLSFAGNLLLIAALDAISFYLGFSLMSLSAYGLVVHSGSKSARRAGRLYLQLAIIGELLLFAALVLRASAADGQFDWQSWQQVPLDHLTILLFITGLGLKAGFWPLHIWLPQAHPAAPAPASAVLSGCMIKAGVLGMLLFLPSGDPLLQSWIPYLICLGFGSAIFGVLASLLSRQPKVILAYSSVSQVGYIVVLVALSWAGSPAAAMLVLLAYAAHHAFAKGALFLYAGLSAKQRLPRYWQLLFWLPALSLMALPLTGGAAIKSALKGLVTEVALPLWLNANSLTALLSLGAVLTAILFLHLAQAFQRQQRQFTATPAPGLALYWQAGCIVILLLTLLLLPWLWPPLLALSLQTLAWPTIWALCWPLLLAFLMVSVVRWRHWQLPASWLDRNSVVLLWSLWLKRLYQPQQQWQAPVYRLNWRAWERAINRATPGTVVGPSAMALLGLLLLASVLWYFT</sequence>
<feature type="transmembrane region" description="Helical" evidence="8">
    <location>
        <begin position="178"/>
        <end position="196"/>
    </location>
</feature>
<feature type="transmembrane region" description="Helical" evidence="8">
    <location>
        <begin position="23"/>
        <end position="45"/>
    </location>
</feature>
<feature type="transmembrane region" description="Helical" evidence="8">
    <location>
        <begin position="379"/>
        <end position="400"/>
    </location>
</feature>
<protein>
    <recommendedName>
        <fullName evidence="9">NADH:quinone oxidoreductase/Mrp antiporter transmembrane domain-containing protein</fullName>
    </recommendedName>
</protein>
<keyword evidence="5 8" id="KW-1133">Transmembrane helix</keyword>
<dbReference type="Pfam" id="PF00361">
    <property type="entry name" value="Proton_antipo_M"/>
    <property type="match status" value="1"/>
</dbReference>
<reference evidence="10 11" key="1">
    <citation type="submission" date="2015-03" db="EMBL/GenBank/DDBJ databases">
        <title>Draft genome sequences of two protease-producing strains of Arsukibacterium isolated from two cold and alkaline environments.</title>
        <authorList>
            <person name="Lylloff J.E."/>
            <person name="Skov L.B."/>
            <person name="Jepsen M."/>
            <person name="Hallin P.F."/>
            <person name="Sorensen S.J."/>
            <person name="Stougaard P."/>
            <person name="Glaring M.A."/>
        </authorList>
    </citation>
    <scope>NUCLEOTIDE SEQUENCE [LARGE SCALE GENOMIC DNA]</scope>
    <source>
        <strain evidence="10 11">GCM72</strain>
    </source>
</reference>
<dbReference type="PATRIC" id="fig|336831.14.peg.523"/>
<dbReference type="Proteomes" id="UP000034228">
    <property type="component" value="Unassembled WGS sequence"/>
</dbReference>
<feature type="transmembrane region" description="Helical" evidence="8">
    <location>
        <begin position="262"/>
        <end position="286"/>
    </location>
</feature>
<feature type="transmembrane region" description="Helical" evidence="8">
    <location>
        <begin position="208"/>
        <end position="228"/>
    </location>
</feature>
<dbReference type="OrthoDB" id="9768329at2"/>
<feature type="transmembrane region" description="Helical" evidence="8">
    <location>
        <begin position="75"/>
        <end position="92"/>
    </location>
</feature>
<dbReference type="PANTHER" id="PTHR42703">
    <property type="entry name" value="NADH DEHYDROGENASE"/>
    <property type="match status" value="1"/>
</dbReference>
<keyword evidence="11" id="KW-1185">Reference proteome</keyword>
<dbReference type="STRING" id="336831.WG68_11545"/>
<feature type="transmembrane region" description="Helical" evidence="8">
    <location>
        <begin position="412"/>
        <end position="433"/>
    </location>
</feature>
<comment type="similarity">
    <text evidence="2">Belongs to the CPA3 antiporters (TC 2.A.63) subunit D family.</text>
</comment>
<feature type="transmembrane region" description="Helical" evidence="8">
    <location>
        <begin position="492"/>
        <end position="513"/>
    </location>
</feature>
<dbReference type="GO" id="GO:0005886">
    <property type="term" value="C:plasma membrane"/>
    <property type="evidence" value="ECO:0007669"/>
    <property type="project" value="UniProtKB-SubCell"/>
</dbReference>
<dbReference type="AlphaFoldDB" id="A0A0M2V6Q3"/>
<evidence type="ECO:0000256" key="4">
    <source>
        <dbReference type="ARBA" id="ARBA00022692"/>
    </source>
</evidence>
<evidence type="ECO:0000256" key="8">
    <source>
        <dbReference type="SAM" id="Phobius"/>
    </source>
</evidence>
<evidence type="ECO:0000256" key="2">
    <source>
        <dbReference type="ARBA" id="ARBA00005346"/>
    </source>
</evidence>
<keyword evidence="3" id="KW-1003">Cell membrane</keyword>
<proteinExistence type="inferred from homology"/>
<dbReference type="RefSeq" id="WP_046557840.1">
    <property type="nucleotide sequence ID" value="NZ_LAHO01000010.1"/>
</dbReference>
<dbReference type="InterPro" id="IPR001750">
    <property type="entry name" value="ND/Mrp_TM"/>
</dbReference>
<dbReference type="EMBL" id="LAHO01000010">
    <property type="protein sequence ID" value="KKO45345.1"/>
    <property type="molecule type" value="Genomic_DNA"/>
</dbReference>
<keyword evidence="4 7" id="KW-0812">Transmembrane</keyword>
<feature type="transmembrane region" description="Helical" evidence="8">
    <location>
        <begin position="104"/>
        <end position="126"/>
    </location>
</feature>
<evidence type="ECO:0000256" key="5">
    <source>
        <dbReference type="ARBA" id="ARBA00022989"/>
    </source>
</evidence>
<evidence type="ECO:0000259" key="9">
    <source>
        <dbReference type="Pfam" id="PF00361"/>
    </source>
</evidence>
<accession>A0A0M2V6Q3</accession>
<dbReference type="InterPro" id="IPR050586">
    <property type="entry name" value="CPA3_Na-H_Antiporter_D"/>
</dbReference>
<evidence type="ECO:0000256" key="1">
    <source>
        <dbReference type="ARBA" id="ARBA00004651"/>
    </source>
</evidence>
<evidence type="ECO:0000256" key="6">
    <source>
        <dbReference type="ARBA" id="ARBA00023136"/>
    </source>
</evidence>
<feature type="transmembrane region" description="Helical" evidence="8">
    <location>
        <begin position="338"/>
        <end position="358"/>
    </location>
</feature>
<name>A0A0M2V6Q3_9GAMM</name>
<comment type="subcellular location">
    <subcellularLocation>
        <location evidence="1">Cell membrane</location>
        <topology evidence="1">Multi-pass membrane protein</topology>
    </subcellularLocation>
    <subcellularLocation>
        <location evidence="7">Membrane</location>
        <topology evidence="7">Multi-pass membrane protein</topology>
    </subcellularLocation>
</comment>
<feature type="domain" description="NADH:quinone oxidoreductase/Mrp antiporter transmembrane" evidence="9">
    <location>
        <begin position="69"/>
        <end position="315"/>
    </location>
</feature>
<evidence type="ECO:0000313" key="10">
    <source>
        <dbReference type="EMBL" id="KKO45345.1"/>
    </source>
</evidence>
<feature type="transmembrane region" description="Helical" evidence="8">
    <location>
        <begin position="298"/>
        <end position="318"/>
    </location>
</feature>
<feature type="transmembrane region" description="Helical" evidence="8">
    <location>
        <begin position="235"/>
        <end position="256"/>
    </location>
</feature>
<feature type="transmembrane region" description="Helical" evidence="8">
    <location>
        <begin position="146"/>
        <end position="166"/>
    </location>
</feature>
<comment type="caution">
    <text evidence="10">The sequence shown here is derived from an EMBL/GenBank/DDBJ whole genome shotgun (WGS) entry which is preliminary data.</text>
</comment>
<evidence type="ECO:0000256" key="7">
    <source>
        <dbReference type="RuleBase" id="RU000320"/>
    </source>
</evidence>
<feature type="transmembrane region" description="Helical" evidence="8">
    <location>
        <begin position="52"/>
        <end position="69"/>
    </location>
</feature>
<organism evidence="10 11">
    <name type="scientific">Arsukibacterium ikkense</name>
    <dbReference type="NCBI Taxonomy" id="336831"/>
    <lineage>
        <taxon>Bacteria</taxon>
        <taxon>Pseudomonadati</taxon>
        <taxon>Pseudomonadota</taxon>
        <taxon>Gammaproteobacteria</taxon>
        <taxon>Chromatiales</taxon>
        <taxon>Chromatiaceae</taxon>
        <taxon>Arsukibacterium</taxon>
    </lineage>
</organism>
<gene>
    <name evidence="10" type="ORF">WG68_11545</name>
</gene>
<keyword evidence="6 8" id="KW-0472">Membrane</keyword>